<name>A0A1J1DW76_9FLAO</name>
<evidence type="ECO:0008006" key="3">
    <source>
        <dbReference type="Google" id="ProtNLM"/>
    </source>
</evidence>
<keyword evidence="2" id="KW-1185">Reference proteome</keyword>
<dbReference type="PROSITE" id="PS51257">
    <property type="entry name" value="PROKAR_LIPOPROTEIN"/>
    <property type="match status" value="1"/>
</dbReference>
<dbReference type="EMBL" id="AP014564">
    <property type="protein sequence ID" value="BAV94114.1"/>
    <property type="molecule type" value="Genomic_DNA"/>
</dbReference>
<dbReference type="Gene3D" id="2.60.40.2340">
    <property type="match status" value="6"/>
</dbReference>
<dbReference type="KEGG" id="ise:JBKA6_0101"/>
<protein>
    <recommendedName>
        <fullName evidence="3">Pkd domain containing protein</fullName>
    </recommendedName>
</protein>
<sequence>MKTFSLAKSVIFSFVLLSVFIFSCEKKNIYNNDFGVGIESFSLFDSENNEKKIGSDITCEIDTAQYTISLTVPNTAILEGLKFNIKLSDKFSISPASGDPVDLELVEPSEQSTETPSPKRYKKVFTLTSPDNTTQDYTVYMTRESTPVLSSFLINADKGKGIKAEVAAVITDDTETATGRILLKIPYNESIDLTGLSFTATIPDNHTLDPAAGTISEDINGKEFTLKTALGSQRIYTVTAVKGPYISDFKFESNPTGGTTNTGISTEGVTGNIDHIAGTISVTVPNGVTLSSLTPTITVGDNTKAEFTPSAQTNFSQSATTPIEYTVTSSNPSATDFTKIYTVTVTQNAEPQIETFKFTTASNNNKNLGNDISGTIDHNSGTITVKVPHNASLDVLTPTITPASTLANTQVYSGDTGQGAIAATSFEDSHTTPVKYSAVGPAGGRKVYSVKVYKEPRIKAFSFTKAQNTDNSGFPVSPAEYSGNITQGDFSANGTITITVANTVDVASLTPTITGSNLGSTSTPTALNFTTSDTSPYSATITVQNEYLDSFQKQYTVNLTKEAAPQLTEFKITANTGKGIAENSVTTTFEHPASDSDGKGGKIKLKFEHKVQSHNGDIDLTGLAFTSVPGDGHALAPSTPLGASESIHEKEFTLTTALGSTSKYTVTAVKGPFIKSFKFAAVSGSVNTGISNAVSGNINHETGAITITVPATVARESSENKITLTPTIELGGDNPTIVSPNTNTSTQFTSGTPVNCTVTANGMTKTYTVTVTREKSTIAQITSFTIDSATGNITHPSATDTSSKGRIVVPVTSPPASSTPTITQSDYASIAPSGAQTFDSYENPVTYTVTAEDNSSKTYEVYIYDSTKKLTDSDITVDAPAGSSVTSVDESTRVITITVPSSTTNLDNLTLTLTCSGTTPSYTLTADSTGTQNFSNEKEIKYTLKDSSSNVKGHYWVKVVKSS</sequence>
<accession>A0A1J1DW76</accession>
<dbReference type="Proteomes" id="UP000243197">
    <property type="component" value="Chromosome"/>
</dbReference>
<evidence type="ECO:0000313" key="1">
    <source>
        <dbReference type="EMBL" id="BAV94114.1"/>
    </source>
</evidence>
<proteinExistence type="predicted"/>
<reference evidence="1 2" key="1">
    <citation type="submission" date="2014-03" db="EMBL/GenBank/DDBJ databases">
        <title>complete genome sequence of Flavobacteriaceae bacterium JBKA-6.</title>
        <authorList>
            <person name="Takano T."/>
            <person name="Nakamura Y."/>
            <person name="Takuma S."/>
            <person name="Yasuike M."/>
            <person name="Matsuyama T."/>
            <person name="Sakai T."/>
            <person name="Fujiwara A."/>
            <person name="Kimoto K."/>
            <person name="Fukuda Y."/>
            <person name="Kondo H."/>
            <person name="Hirono I."/>
            <person name="Nakayasu C."/>
        </authorList>
    </citation>
    <scope>NUCLEOTIDE SEQUENCE [LARGE SCALE GENOMIC DNA]</scope>
    <source>
        <strain evidence="1 2">JBKA-6</strain>
    </source>
</reference>
<gene>
    <name evidence="1" type="ORF">JBKA6_0101</name>
</gene>
<dbReference type="OrthoDB" id="713122at2"/>
<organism evidence="1 2">
    <name type="scientific">Ichthyobacterium seriolicida</name>
    <dbReference type="NCBI Taxonomy" id="242600"/>
    <lineage>
        <taxon>Bacteria</taxon>
        <taxon>Pseudomonadati</taxon>
        <taxon>Bacteroidota</taxon>
        <taxon>Flavobacteriia</taxon>
        <taxon>Flavobacteriales</taxon>
        <taxon>Ichthyobacteriaceae</taxon>
        <taxon>Ichthyobacterium</taxon>
    </lineage>
</organism>
<dbReference type="AlphaFoldDB" id="A0A1J1DW76"/>
<evidence type="ECO:0000313" key="2">
    <source>
        <dbReference type="Proteomes" id="UP000243197"/>
    </source>
</evidence>
<dbReference type="RefSeq" id="WP_096684719.1">
    <property type="nucleotide sequence ID" value="NZ_AP014564.1"/>
</dbReference>